<dbReference type="RefSeq" id="XP_001835166.1">
    <property type="nucleotide sequence ID" value="XM_001835114.1"/>
</dbReference>
<dbReference type="Proteomes" id="UP000001861">
    <property type="component" value="Unassembled WGS sequence"/>
</dbReference>
<dbReference type="KEGG" id="cci:CC1G_07308"/>
<proteinExistence type="predicted"/>
<dbReference type="VEuPathDB" id="FungiDB:CC1G_07308"/>
<accession>A8NNP1</accession>
<keyword evidence="3" id="KW-1185">Reference proteome</keyword>
<name>A8NNP1_COPC7</name>
<dbReference type="AlphaFoldDB" id="A8NNP1"/>
<gene>
    <name evidence="2" type="ORF">CC1G_07308</name>
</gene>
<evidence type="ECO:0000313" key="3">
    <source>
        <dbReference type="Proteomes" id="UP000001861"/>
    </source>
</evidence>
<sequence length="161" mass="18178">MKLFQCVLSAGTLLAIIPHVLSFEAGHAEDLVARDVDLFDEILAARESDFFDARDNEIYEARTSPLDDDLEIRDILDQLDSRDLAALELREILEDLEVRDPLIIGVFKALVSKIKDGIAKRKAKRAAKKAAQAAAAARGQKRSFEDGWGLEQRGYEWDDWY</sequence>
<organism evidence="2 3">
    <name type="scientific">Coprinopsis cinerea (strain Okayama-7 / 130 / ATCC MYA-4618 / FGSC 9003)</name>
    <name type="common">Inky cap fungus</name>
    <name type="synonym">Hormographiella aspergillata</name>
    <dbReference type="NCBI Taxonomy" id="240176"/>
    <lineage>
        <taxon>Eukaryota</taxon>
        <taxon>Fungi</taxon>
        <taxon>Dikarya</taxon>
        <taxon>Basidiomycota</taxon>
        <taxon>Agaricomycotina</taxon>
        <taxon>Agaricomycetes</taxon>
        <taxon>Agaricomycetidae</taxon>
        <taxon>Agaricales</taxon>
        <taxon>Agaricineae</taxon>
        <taxon>Psathyrellaceae</taxon>
        <taxon>Coprinopsis</taxon>
    </lineage>
</organism>
<dbReference type="EMBL" id="AACS02000012">
    <property type="protein sequence ID" value="EAU86650.1"/>
    <property type="molecule type" value="Genomic_DNA"/>
</dbReference>
<feature type="signal peptide" evidence="1">
    <location>
        <begin position="1"/>
        <end position="22"/>
    </location>
</feature>
<evidence type="ECO:0000256" key="1">
    <source>
        <dbReference type="SAM" id="SignalP"/>
    </source>
</evidence>
<evidence type="ECO:0000313" key="2">
    <source>
        <dbReference type="EMBL" id="EAU86650.1"/>
    </source>
</evidence>
<reference evidence="2 3" key="1">
    <citation type="journal article" date="2010" name="Proc. Natl. Acad. Sci. U.S.A.">
        <title>Insights into evolution of multicellular fungi from the assembled chromosomes of the mushroom Coprinopsis cinerea (Coprinus cinereus).</title>
        <authorList>
            <person name="Stajich J.E."/>
            <person name="Wilke S.K."/>
            <person name="Ahren D."/>
            <person name="Au C.H."/>
            <person name="Birren B.W."/>
            <person name="Borodovsky M."/>
            <person name="Burns C."/>
            <person name="Canback B."/>
            <person name="Casselton L.A."/>
            <person name="Cheng C.K."/>
            <person name="Deng J."/>
            <person name="Dietrich F.S."/>
            <person name="Fargo D.C."/>
            <person name="Farman M.L."/>
            <person name="Gathman A.C."/>
            <person name="Goldberg J."/>
            <person name="Guigo R."/>
            <person name="Hoegger P.J."/>
            <person name="Hooker J.B."/>
            <person name="Huggins A."/>
            <person name="James T.Y."/>
            <person name="Kamada T."/>
            <person name="Kilaru S."/>
            <person name="Kodira C."/>
            <person name="Kues U."/>
            <person name="Kupfer D."/>
            <person name="Kwan H.S."/>
            <person name="Lomsadze A."/>
            <person name="Li W."/>
            <person name="Lilly W.W."/>
            <person name="Ma L.J."/>
            <person name="Mackey A.J."/>
            <person name="Manning G."/>
            <person name="Martin F."/>
            <person name="Muraguchi H."/>
            <person name="Natvig D.O."/>
            <person name="Palmerini H."/>
            <person name="Ramesh M.A."/>
            <person name="Rehmeyer C.J."/>
            <person name="Roe B.A."/>
            <person name="Shenoy N."/>
            <person name="Stanke M."/>
            <person name="Ter-Hovhannisyan V."/>
            <person name="Tunlid A."/>
            <person name="Velagapudi R."/>
            <person name="Vision T.J."/>
            <person name="Zeng Q."/>
            <person name="Zolan M.E."/>
            <person name="Pukkila P.J."/>
        </authorList>
    </citation>
    <scope>NUCLEOTIDE SEQUENCE [LARGE SCALE GENOMIC DNA]</scope>
    <source>
        <strain evidence="3">Okayama-7 / 130 / ATCC MYA-4618 / FGSC 9003</strain>
    </source>
</reference>
<keyword evidence="1" id="KW-0732">Signal</keyword>
<comment type="caution">
    <text evidence="2">The sequence shown here is derived from an EMBL/GenBank/DDBJ whole genome shotgun (WGS) entry which is preliminary data.</text>
</comment>
<protein>
    <submittedName>
        <fullName evidence="2">Uncharacterized protein</fullName>
    </submittedName>
</protein>
<feature type="chain" id="PRO_5002724394" evidence="1">
    <location>
        <begin position="23"/>
        <end position="161"/>
    </location>
</feature>
<dbReference type="InParanoid" id="A8NNP1"/>
<dbReference type="GeneID" id="6011694"/>